<dbReference type="InterPro" id="IPR016024">
    <property type="entry name" value="ARM-type_fold"/>
</dbReference>
<keyword evidence="8" id="KW-1185">Reference proteome</keyword>
<dbReference type="PANTHER" id="PTHR13389">
    <property type="entry name" value="PUMILIO HOMOLOG 3"/>
    <property type="match status" value="1"/>
</dbReference>
<evidence type="ECO:0000256" key="2">
    <source>
        <dbReference type="ARBA" id="ARBA00022845"/>
    </source>
</evidence>
<name>A0AAV5HI60_9ROSI</name>
<dbReference type="PANTHER" id="PTHR13389:SF0">
    <property type="entry name" value="PUMILIO HOMOLOG 3"/>
    <property type="match status" value="1"/>
</dbReference>
<dbReference type="PROSITE" id="PS50303">
    <property type="entry name" value="PUM_HD"/>
    <property type="match status" value="1"/>
</dbReference>
<dbReference type="FunFam" id="1.25.10.10:FF:000818">
    <property type="entry name" value="Pumilio homolog 24"/>
    <property type="match status" value="1"/>
</dbReference>
<evidence type="ECO:0000256" key="5">
    <source>
        <dbReference type="SAM" id="MobiDB-lite"/>
    </source>
</evidence>
<dbReference type="SUPFAM" id="SSF48371">
    <property type="entry name" value="ARM repeat"/>
    <property type="match status" value="1"/>
</dbReference>
<evidence type="ECO:0000256" key="3">
    <source>
        <dbReference type="ARBA" id="ARBA00022884"/>
    </source>
</evidence>
<feature type="region of interest" description="Disordered" evidence="5">
    <location>
        <begin position="447"/>
        <end position="489"/>
    </location>
</feature>
<accession>A0AAV5HI60</accession>
<gene>
    <name evidence="7" type="ORF">SLEP1_g43</name>
</gene>
<evidence type="ECO:0000256" key="4">
    <source>
        <dbReference type="PROSITE-ProRule" id="PRU00317"/>
    </source>
</evidence>
<dbReference type="SMART" id="SM00025">
    <property type="entry name" value="Pumilio"/>
    <property type="match status" value="5"/>
</dbReference>
<comment type="caution">
    <text evidence="7">The sequence shown here is derived from an EMBL/GenBank/DDBJ whole genome shotgun (WGS) entry which is preliminary data.</text>
</comment>
<feature type="region of interest" description="Disordered" evidence="5">
    <location>
        <begin position="1"/>
        <end position="86"/>
    </location>
</feature>
<evidence type="ECO:0000256" key="1">
    <source>
        <dbReference type="ARBA" id="ARBA00022737"/>
    </source>
</evidence>
<dbReference type="PROSITE" id="PS50302">
    <property type="entry name" value="PUM"/>
    <property type="match status" value="2"/>
</dbReference>
<evidence type="ECO:0000259" key="6">
    <source>
        <dbReference type="PROSITE" id="PS50303"/>
    </source>
</evidence>
<evidence type="ECO:0000313" key="7">
    <source>
        <dbReference type="EMBL" id="GKU85364.1"/>
    </source>
</evidence>
<dbReference type="InterPro" id="IPR040059">
    <property type="entry name" value="PUM3"/>
</dbReference>
<dbReference type="Pfam" id="PF08144">
    <property type="entry name" value="CPL"/>
    <property type="match status" value="1"/>
</dbReference>
<dbReference type="InterPro" id="IPR033133">
    <property type="entry name" value="PUM-HD"/>
</dbReference>
<reference evidence="7 8" key="1">
    <citation type="journal article" date="2021" name="Commun. Biol.">
        <title>The genome of Shorea leprosula (Dipterocarpaceae) highlights the ecological relevance of drought in aseasonal tropical rainforests.</title>
        <authorList>
            <person name="Ng K.K.S."/>
            <person name="Kobayashi M.J."/>
            <person name="Fawcett J.A."/>
            <person name="Hatakeyama M."/>
            <person name="Paape T."/>
            <person name="Ng C.H."/>
            <person name="Ang C.C."/>
            <person name="Tnah L.H."/>
            <person name="Lee C.T."/>
            <person name="Nishiyama T."/>
            <person name="Sese J."/>
            <person name="O'Brien M.J."/>
            <person name="Copetti D."/>
            <person name="Mohd Noor M.I."/>
            <person name="Ong R.C."/>
            <person name="Putra M."/>
            <person name="Sireger I.Z."/>
            <person name="Indrioko S."/>
            <person name="Kosugi Y."/>
            <person name="Izuno A."/>
            <person name="Isagi Y."/>
            <person name="Lee S.L."/>
            <person name="Shimizu K.K."/>
        </authorList>
    </citation>
    <scope>NUCLEOTIDE SEQUENCE [LARGE SCALE GENOMIC DNA]</scope>
    <source>
        <strain evidence="7">214</strain>
    </source>
</reference>
<dbReference type="Pfam" id="PF22493">
    <property type="entry name" value="PUF_NOP9"/>
    <property type="match status" value="1"/>
</dbReference>
<feature type="repeat" description="Pumilio" evidence="4">
    <location>
        <begin position="209"/>
        <end position="245"/>
    </location>
</feature>
<feature type="compositionally biased region" description="Basic and acidic residues" evidence="5">
    <location>
        <begin position="62"/>
        <end position="82"/>
    </location>
</feature>
<protein>
    <recommendedName>
        <fullName evidence="6">PUM-HD domain-containing protein</fullName>
    </recommendedName>
</protein>
<feature type="repeat" description="Pumilio" evidence="4">
    <location>
        <begin position="173"/>
        <end position="208"/>
    </location>
</feature>
<dbReference type="Gene3D" id="1.25.10.10">
    <property type="entry name" value="Leucine-rich Repeat Variant"/>
    <property type="match status" value="1"/>
</dbReference>
<dbReference type="Proteomes" id="UP001054252">
    <property type="component" value="Unassembled WGS sequence"/>
</dbReference>
<sequence>MAAKNQQTGKSKKRKLVGPAKANRDGSASKKPKLSSSNPANHPNKAFKTPPQKQQQQKRKFERPQISKFEKSEAGQDKPLTKRERRLRAKQLAEERKKKRKRHYTLEQELASLWEKMRCRNIAKEERSKLISEALQKMEGKIPEIAGSHVSSRVLQTCVKHCSQTERDAVFEELRPHFISLACNTYAVHLVKKMLDNASKTQLAGVISSLHGHVASLLRHMVGSVVIEHAYQIANATQKQELLMELYSTELQLFKDLVSTKESRLEDVIYKLGLQKGSVLRHMNSVIQPILEKGIVDHSIIHRVLIEYLSMADKISAADVIQQLSGPLLVRMIHTRDGSRIGMLCLKHGSAKERKKIIKGMKGHISKIACDQYGCMVLAGIVVIVDDTKLVTKIIIREIQTVLKQIVLDKSGRRLLLQLLHPNCSRYLSPDDLASLNLSIPSLSAEAESLTKSEKDSQREEGSGKEDAESDEEGTAAESVEITSEGGKKDPSLRRRELLVNSGLAENLVDICIESTRELLQSNFGKEIIYEVATGASSGILHQTLNDKLKNLHEAIASLAAEPKSEESEEEHVLENFHSSRTIRKLVLDCPEFASTLWKKAFEGKCESWAQGHSSKVLCAFWETSDSKVHESAEKELQPLLESGVLKIPETKQSANEG</sequence>
<dbReference type="EMBL" id="BPVZ01000001">
    <property type="protein sequence ID" value="GKU85364.1"/>
    <property type="molecule type" value="Genomic_DNA"/>
</dbReference>
<dbReference type="GO" id="GO:0005730">
    <property type="term" value="C:nucleolus"/>
    <property type="evidence" value="ECO:0007669"/>
    <property type="project" value="TreeGrafter"/>
</dbReference>
<dbReference type="InterPro" id="IPR001313">
    <property type="entry name" value="Pumilio_RNA-bd_rpt"/>
</dbReference>
<dbReference type="InterPro" id="IPR012959">
    <property type="entry name" value="CPL_dom"/>
</dbReference>
<dbReference type="AlphaFoldDB" id="A0AAV5HI60"/>
<proteinExistence type="predicted"/>
<keyword evidence="1" id="KW-0677">Repeat</keyword>
<keyword evidence="2" id="KW-0810">Translation regulation</keyword>
<feature type="compositionally biased region" description="Basic and acidic residues" evidence="5">
    <location>
        <begin position="449"/>
        <end position="467"/>
    </location>
</feature>
<organism evidence="7 8">
    <name type="scientific">Rubroshorea leprosula</name>
    <dbReference type="NCBI Taxonomy" id="152421"/>
    <lineage>
        <taxon>Eukaryota</taxon>
        <taxon>Viridiplantae</taxon>
        <taxon>Streptophyta</taxon>
        <taxon>Embryophyta</taxon>
        <taxon>Tracheophyta</taxon>
        <taxon>Spermatophyta</taxon>
        <taxon>Magnoliopsida</taxon>
        <taxon>eudicotyledons</taxon>
        <taxon>Gunneridae</taxon>
        <taxon>Pentapetalae</taxon>
        <taxon>rosids</taxon>
        <taxon>malvids</taxon>
        <taxon>Malvales</taxon>
        <taxon>Dipterocarpaceae</taxon>
        <taxon>Rubroshorea</taxon>
    </lineage>
</organism>
<feature type="domain" description="PUM-HD" evidence="6">
    <location>
        <begin position="109"/>
        <end position="468"/>
    </location>
</feature>
<evidence type="ECO:0000313" key="8">
    <source>
        <dbReference type="Proteomes" id="UP001054252"/>
    </source>
</evidence>
<dbReference type="GO" id="GO:0006417">
    <property type="term" value="P:regulation of translation"/>
    <property type="evidence" value="ECO:0007669"/>
    <property type="project" value="UniProtKB-KW"/>
</dbReference>
<dbReference type="GO" id="GO:0003729">
    <property type="term" value="F:mRNA binding"/>
    <property type="evidence" value="ECO:0007669"/>
    <property type="project" value="TreeGrafter"/>
</dbReference>
<keyword evidence="3" id="KW-0694">RNA-binding</keyword>
<dbReference type="InterPro" id="IPR011989">
    <property type="entry name" value="ARM-like"/>
</dbReference>